<dbReference type="PANTHER" id="PTHR45444">
    <property type="entry name" value="XANTHINE DEHYDROGENASE"/>
    <property type="match status" value="1"/>
</dbReference>
<name>A0A1X7SWG0_AMPQE</name>
<feature type="domain" description="Aldehyde oxidase/xanthine dehydrogenase second molybdopterin binding" evidence="2">
    <location>
        <begin position="1"/>
        <end position="64"/>
    </location>
</feature>
<evidence type="ECO:0000259" key="2">
    <source>
        <dbReference type="Pfam" id="PF20256"/>
    </source>
</evidence>
<reference evidence="3" key="1">
    <citation type="submission" date="2017-05" db="UniProtKB">
        <authorList>
            <consortium name="EnsemblMetazoa"/>
        </authorList>
    </citation>
    <scope>IDENTIFICATION</scope>
</reference>
<dbReference type="STRING" id="400682.A0A1X7SWG0"/>
<organism evidence="3">
    <name type="scientific">Amphimedon queenslandica</name>
    <name type="common">Sponge</name>
    <dbReference type="NCBI Taxonomy" id="400682"/>
    <lineage>
        <taxon>Eukaryota</taxon>
        <taxon>Metazoa</taxon>
        <taxon>Porifera</taxon>
        <taxon>Demospongiae</taxon>
        <taxon>Heteroscleromorpha</taxon>
        <taxon>Haplosclerida</taxon>
        <taxon>Niphatidae</taxon>
        <taxon>Amphimedon</taxon>
    </lineage>
</organism>
<accession>A0A1X7SWG0</accession>
<dbReference type="FunFam" id="3.30.365.10:FF:000004">
    <property type="entry name" value="Xanthine dehydrogenase oxidase"/>
    <property type="match status" value="1"/>
</dbReference>
<dbReference type="GO" id="GO:0005506">
    <property type="term" value="F:iron ion binding"/>
    <property type="evidence" value="ECO:0007669"/>
    <property type="project" value="InterPro"/>
</dbReference>
<dbReference type="OrthoDB" id="8300278at2759"/>
<dbReference type="InParanoid" id="A0A1X7SWG0"/>
<dbReference type="Gene3D" id="3.30.365.10">
    <property type="entry name" value="Aldehyde oxidase/xanthine dehydrogenase, molybdopterin binding domain"/>
    <property type="match status" value="1"/>
</dbReference>
<feature type="region of interest" description="Disordered" evidence="1">
    <location>
        <begin position="145"/>
        <end position="164"/>
    </location>
</feature>
<protein>
    <recommendedName>
        <fullName evidence="2">Aldehyde oxidase/xanthine dehydrogenase second molybdopterin binding domain-containing protein</fullName>
    </recommendedName>
</protein>
<dbReference type="InterPro" id="IPR037165">
    <property type="entry name" value="AldOxase/xan_DH_Mopterin-bd_sf"/>
</dbReference>
<evidence type="ECO:0000313" key="3">
    <source>
        <dbReference type="EnsemblMetazoa" id="Aqu2.1.06317_001"/>
    </source>
</evidence>
<dbReference type="InterPro" id="IPR016208">
    <property type="entry name" value="Ald_Oxase/xanthine_DH-like"/>
</dbReference>
<proteinExistence type="predicted"/>
<dbReference type="PANTHER" id="PTHR45444:SF3">
    <property type="entry name" value="XANTHINE DEHYDROGENASE"/>
    <property type="match status" value="1"/>
</dbReference>
<evidence type="ECO:0000256" key="1">
    <source>
        <dbReference type="SAM" id="MobiDB-lite"/>
    </source>
</evidence>
<dbReference type="SUPFAM" id="SSF56003">
    <property type="entry name" value="Molybdenum cofactor-binding domain"/>
    <property type="match status" value="1"/>
</dbReference>
<dbReference type="GO" id="GO:0016491">
    <property type="term" value="F:oxidoreductase activity"/>
    <property type="evidence" value="ECO:0007669"/>
    <property type="project" value="InterPro"/>
</dbReference>
<sequence length="164" mass="18239">ILRSDLLMDVGDSLNPAIDIGQVEGAFTQGLGLFTMEEVVYLKNGKLFTTGPGAYKIPSCNDIPIELNVTLMDSTPNPRAIFNSKAVGEPPLFLAGSVFFAIKDAIRSARISRGHHPVFDLWAPATAERIRLACKDQFTEMAKEKMKNKYPEKKERSERWNVVP</sequence>
<dbReference type="Pfam" id="PF20256">
    <property type="entry name" value="MoCoBD_2"/>
    <property type="match status" value="1"/>
</dbReference>
<dbReference type="AlphaFoldDB" id="A0A1X7SWG0"/>
<dbReference type="EnsemblMetazoa" id="Aqu2.1.06317_001">
    <property type="protein sequence ID" value="Aqu2.1.06317_001"/>
    <property type="gene ID" value="Aqu2.1.06317"/>
</dbReference>
<dbReference type="InterPro" id="IPR046867">
    <property type="entry name" value="AldOxase/xan_DH_MoCoBD2"/>
</dbReference>